<evidence type="ECO:0000313" key="1">
    <source>
        <dbReference type="EMBL" id="APV37715.1"/>
    </source>
</evidence>
<dbReference type="KEGG" id="asol:BEN76_16845"/>
<dbReference type="Proteomes" id="UP000185674">
    <property type="component" value="Plasmid pGFJ2"/>
</dbReference>
<dbReference type="AlphaFoldDB" id="A0A1P8ENG2"/>
<organism evidence="1 2">
    <name type="scientific">Acinetobacter soli</name>
    <dbReference type="NCBI Taxonomy" id="487316"/>
    <lineage>
        <taxon>Bacteria</taxon>
        <taxon>Pseudomonadati</taxon>
        <taxon>Pseudomonadota</taxon>
        <taxon>Gammaproteobacteria</taxon>
        <taxon>Moraxellales</taxon>
        <taxon>Moraxellaceae</taxon>
        <taxon>Acinetobacter</taxon>
    </lineage>
</organism>
<dbReference type="EMBL" id="CP016898">
    <property type="protein sequence ID" value="APV37715.1"/>
    <property type="molecule type" value="Genomic_DNA"/>
</dbReference>
<accession>A0A1P8ENG2</accession>
<proteinExistence type="predicted"/>
<sequence length="74" mass="8771">MDFRKCGLILSCLEPKNQFNNDLFANPDFDEKIEKLTHIIEDIQGKHCRKKIGFGGFIFENRFWTMKESFKTPN</sequence>
<gene>
    <name evidence="1" type="ORF">BEN76_16845</name>
</gene>
<evidence type="ECO:0000313" key="2">
    <source>
        <dbReference type="Proteomes" id="UP000185674"/>
    </source>
</evidence>
<geneLocation type="plasmid" evidence="2">
    <name>pgfj2</name>
</geneLocation>
<protein>
    <submittedName>
        <fullName evidence="1">Uncharacterized protein</fullName>
    </submittedName>
</protein>
<name>A0A1P8ENG2_9GAMM</name>
<reference evidence="1 2" key="1">
    <citation type="submission" date="2016-08" db="EMBL/GenBank/DDBJ databases">
        <title>Complete genome sequence of Acinetobacter baylyi strain GFJ2.</title>
        <authorList>
            <person name="Tabata M."/>
            <person name="Kuboki S."/>
            <person name="Gibu N."/>
            <person name="Kinouchi Y."/>
            <person name="Vangnai A."/>
            <person name="Kasai D."/>
            <person name="Fukuda M."/>
        </authorList>
    </citation>
    <scope>NUCLEOTIDE SEQUENCE [LARGE SCALE GENOMIC DNA]</scope>
    <source>
        <strain evidence="1 2">GFJ2</strain>
        <plasmid evidence="2">Plasmid pgfj2</plasmid>
    </source>
</reference>
<keyword evidence="1" id="KW-0614">Plasmid</keyword>